<dbReference type="GO" id="GO:0005634">
    <property type="term" value="C:nucleus"/>
    <property type="evidence" value="ECO:0007669"/>
    <property type="project" value="TreeGrafter"/>
</dbReference>
<reference evidence="2 3" key="1">
    <citation type="journal article" date="2018" name="Nat. Ecol. Evol.">
        <title>Pezizomycetes genomes reveal the molecular basis of ectomycorrhizal truffle lifestyle.</title>
        <authorList>
            <person name="Murat C."/>
            <person name="Payen T."/>
            <person name="Noel B."/>
            <person name="Kuo A."/>
            <person name="Morin E."/>
            <person name="Chen J."/>
            <person name="Kohler A."/>
            <person name="Krizsan K."/>
            <person name="Balestrini R."/>
            <person name="Da Silva C."/>
            <person name="Montanini B."/>
            <person name="Hainaut M."/>
            <person name="Levati E."/>
            <person name="Barry K.W."/>
            <person name="Belfiori B."/>
            <person name="Cichocki N."/>
            <person name="Clum A."/>
            <person name="Dockter R.B."/>
            <person name="Fauchery L."/>
            <person name="Guy J."/>
            <person name="Iotti M."/>
            <person name="Le Tacon F."/>
            <person name="Lindquist E.A."/>
            <person name="Lipzen A."/>
            <person name="Malagnac F."/>
            <person name="Mello A."/>
            <person name="Molinier V."/>
            <person name="Miyauchi S."/>
            <person name="Poulain J."/>
            <person name="Riccioni C."/>
            <person name="Rubini A."/>
            <person name="Sitrit Y."/>
            <person name="Splivallo R."/>
            <person name="Traeger S."/>
            <person name="Wang M."/>
            <person name="Zifcakova L."/>
            <person name="Wipf D."/>
            <person name="Zambonelli A."/>
            <person name="Paolocci F."/>
            <person name="Nowrousian M."/>
            <person name="Ottonello S."/>
            <person name="Baldrian P."/>
            <person name="Spatafora J.W."/>
            <person name="Henrissat B."/>
            <person name="Nagy L.G."/>
            <person name="Aury J.M."/>
            <person name="Wincker P."/>
            <person name="Grigoriev I.V."/>
            <person name="Bonfante P."/>
            <person name="Martin F.M."/>
        </authorList>
    </citation>
    <scope>NUCLEOTIDE SEQUENCE [LARGE SCALE GENOMIC DNA]</scope>
    <source>
        <strain evidence="2 3">120613-1</strain>
    </source>
</reference>
<dbReference type="GO" id="GO:0003677">
    <property type="term" value="F:DNA binding"/>
    <property type="evidence" value="ECO:0007669"/>
    <property type="project" value="TreeGrafter"/>
</dbReference>
<dbReference type="Pfam" id="PF03184">
    <property type="entry name" value="DDE_1"/>
    <property type="match status" value="1"/>
</dbReference>
<dbReference type="AlphaFoldDB" id="A0A3N4JWQ5"/>
<name>A0A3N4JWQ5_9PEZI</name>
<accession>A0A3N4JWQ5</accession>
<dbReference type="EMBL" id="ML120374">
    <property type="protein sequence ID" value="RPB01252.1"/>
    <property type="molecule type" value="Genomic_DNA"/>
</dbReference>
<protein>
    <submittedName>
        <fullName evidence="2">CENP-B protein</fullName>
    </submittedName>
</protein>
<dbReference type="InterPro" id="IPR004875">
    <property type="entry name" value="DDE_SF_endonuclease_dom"/>
</dbReference>
<gene>
    <name evidence="2" type="ORF">L873DRAFT_1890974</name>
</gene>
<organism evidence="2 3">
    <name type="scientific">Choiromyces venosus 120613-1</name>
    <dbReference type="NCBI Taxonomy" id="1336337"/>
    <lineage>
        <taxon>Eukaryota</taxon>
        <taxon>Fungi</taxon>
        <taxon>Dikarya</taxon>
        <taxon>Ascomycota</taxon>
        <taxon>Pezizomycotina</taxon>
        <taxon>Pezizomycetes</taxon>
        <taxon>Pezizales</taxon>
        <taxon>Tuberaceae</taxon>
        <taxon>Choiromyces</taxon>
    </lineage>
</organism>
<evidence type="ECO:0000313" key="3">
    <source>
        <dbReference type="Proteomes" id="UP000276215"/>
    </source>
</evidence>
<dbReference type="OrthoDB" id="2917041at2759"/>
<proteinExistence type="predicted"/>
<evidence type="ECO:0000313" key="2">
    <source>
        <dbReference type="EMBL" id="RPB01252.1"/>
    </source>
</evidence>
<dbReference type="InterPro" id="IPR050863">
    <property type="entry name" value="CenT-Element_Derived"/>
</dbReference>
<dbReference type="PANTHER" id="PTHR19303">
    <property type="entry name" value="TRANSPOSON"/>
    <property type="match status" value="1"/>
</dbReference>
<keyword evidence="3" id="KW-1185">Reference proteome</keyword>
<feature type="domain" description="DDE-1" evidence="1">
    <location>
        <begin position="30"/>
        <end position="162"/>
    </location>
</feature>
<dbReference type="PANTHER" id="PTHR19303:SF74">
    <property type="entry name" value="POGO TRANSPOSABLE ELEMENT WITH KRAB DOMAIN"/>
    <property type="match status" value="1"/>
</dbReference>
<dbReference type="Proteomes" id="UP000276215">
    <property type="component" value="Unassembled WGS sequence"/>
</dbReference>
<evidence type="ECO:0000259" key="1">
    <source>
        <dbReference type="Pfam" id="PF03184"/>
    </source>
</evidence>
<sequence>MGLIASEKVIDIFDKPQKDGKLFVSHPGNRELATVVEAICVDGSVLDLMIIFKVKDFREEWFEDLPDVPNNILFGQYPNGWTGEQVALHWLGENFGPSSQSAKKAGVRYRILLFDGHNSHVNINFLEYCIKNRVIPICLPPRTSHRLQPLNISVFSPYKRAY</sequence>